<name>A0A084VKX0_ANOSI</name>
<gene>
    <name evidence="1" type="ORF">ZHAS_00005993</name>
</gene>
<organism evidence="1">
    <name type="scientific">Anopheles sinensis</name>
    <name type="common">Mosquito</name>
    <dbReference type="NCBI Taxonomy" id="74873"/>
    <lineage>
        <taxon>Eukaryota</taxon>
        <taxon>Metazoa</taxon>
        <taxon>Ecdysozoa</taxon>
        <taxon>Arthropoda</taxon>
        <taxon>Hexapoda</taxon>
        <taxon>Insecta</taxon>
        <taxon>Pterygota</taxon>
        <taxon>Neoptera</taxon>
        <taxon>Endopterygota</taxon>
        <taxon>Diptera</taxon>
        <taxon>Nematocera</taxon>
        <taxon>Culicoidea</taxon>
        <taxon>Culicidae</taxon>
        <taxon>Anophelinae</taxon>
        <taxon>Anopheles</taxon>
    </lineage>
</organism>
<dbReference type="EMBL" id="ATLV01014310">
    <property type="status" value="NOT_ANNOTATED_CDS"/>
    <property type="molecule type" value="Genomic_DNA"/>
</dbReference>
<evidence type="ECO:0000313" key="1">
    <source>
        <dbReference type="EMBL" id="KFB38614.1"/>
    </source>
</evidence>
<dbReference type="AlphaFoldDB" id="A0A084VKX0"/>
<accession>A0A084VKX0</accession>
<evidence type="ECO:0000313" key="3">
    <source>
        <dbReference type="Proteomes" id="UP000030765"/>
    </source>
</evidence>
<dbReference type="EMBL" id="KE524956">
    <property type="protein sequence ID" value="KFB38614.1"/>
    <property type="molecule type" value="Genomic_DNA"/>
</dbReference>
<protein>
    <submittedName>
        <fullName evidence="1 2">Copper amine oxidase, amiloride-sensitive</fullName>
    </submittedName>
</protein>
<keyword evidence="3" id="KW-1185">Reference proteome</keyword>
<dbReference type="VEuPathDB" id="VectorBase:ASIC005993"/>
<sequence>MVLDHPIQCLHRIKFLTFGSVSYPKCRNVLAQGAHDWSTNTHEHGAYESTQKIEQVAIRHVPHILPVGGQKKLNNAGERYADVGTHLFPLDDDQSVGRRCPAGTLLCLVRA</sequence>
<evidence type="ECO:0000313" key="2">
    <source>
        <dbReference type="EnsemblMetazoa" id="ASIC005993-PA"/>
    </source>
</evidence>
<dbReference type="Proteomes" id="UP000030765">
    <property type="component" value="Unassembled WGS sequence"/>
</dbReference>
<reference evidence="1 3" key="1">
    <citation type="journal article" date="2014" name="BMC Genomics">
        <title>Genome sequence of Anopheles sinensis provides insight into genetics basis of mosquito competence for malaria parasites.</title>
        <authorList>
            <person name="Zhou D."/>
            <person name="Zhang D."/>
            <person name="Ding G."/>
            <person name="Shi L."/>
            <person name="Hou Q."/>
            <person name="Ye Y."/>
            <person name="Xu Y."/>
            <person name="Zhou H."/>
            <person name="Xiong C."/>
            <person name="Li S."/>
            <person name="Yu J."/>
            <person name="Hong S."/>
            <person name="Yu X."/>
            <person name="Zou P."/>
            <person name="Chen C."/>
            <person name="Chang X."/>
            <person name="Wang W."/>
            <person name="Lv Y."/>
            <person name="Sun Y."/>
            <person name="Ma L."/>
            <person name="Shen B."/>
            <person name="Zhu C."/>
        </authorList>
    </citation>
    <scope>NUCLEOTIDE SEQUENCE [LARGE SCALE GENOMIC DNA]</scope>
</reference>
<reference evidence="2" key="2">
    <citation type="submission" date="2020-05" db="UniProtKB">
        <authorList>
            <consortium name="EnsemblMetazoa"/>
        </authorList>
    </citation>
    <scope>IDENTIFICATION</scope>
</reference>
<proteinExistence type="predicted"/>
<dbReference type="EnsemblMetazoa" id="ASIC005993-RA">
    <property type="protein sequence ID" value="ASIC005993-PA"/>
    <property type="gene ID" value="ASIC005993"/>
</dbReference>